<dbReference type="SMART" id="SM00560">
    <property type="entry name" value="LamGL"/>
    <property type="match status" value="1"/>
</dbReference>
<dbReference type="InterPro" id="IPR013320">
    <property type="entry name" value="ConA-like_dom_sf"/>
</dbReference>
<evidence type="ECO:0000256" key="3">
    <source>
        <dbReference type="SAM" id="MobiDB-lite"/>
    </source>
</evidence>
<protein>
    <recommendedName>
        <fullName evidence="4">LamG-like jellyroll fold domain-containing protein</fullName>
    </recommendedName>
</protein>
<dbReference type="EMBL" id="JALNMH010000003">
    <property type="protein sequence ID" value="MCK7593070.1"/>
    <property type="molecule type" value="Genomic_DNA"/>
</dbReference>
<dbReference type="Gene3D" id="2.60.120.200">
    <property type="match status" value="1"/>
</dbReference>
<dbReference type="Pfam" id="PF13385">
    <property type="entry name" value="Laminin_G_3"/>
    <property type="match status" value="1"/>
</dbReference>
<name>A0ABT0GGC8_9GAMM</name>
<gene>
    <name evidence="5" type="ORF">M0G41_05220</name>
</gene>
<evidence type="ECO:0000313" key="6">
    <source>
        <dbReference type="Proteomes" id="UP001431449"/>
    </source>
</evidence>
<feature type="compositionally biased region" description="Basic and acidic residues" evidence="3">
    <location>
        <begin position="988"/>
        <end position="1001"/>
    </location>
</feature>
<keyword evidence="1" id="KW-0732">Signal</keyword>
<proteinExistence type="predicted"/>
<keyword evidence="6" id="KW-1185">Reference proteome</keyword>
<dbReference type="Proteomes" id="UP001431449">
    <property type="component" value="Unassembled WGS sequence"/>
</dbReference>
<feature type="domain" description="LamG-like jellyroll fold" evidence="4">
    <location>
        <begin position="91"/>
        <end position="228"/>
    </location>
</feature>
<dbReference type="InterPro" id="IPR013783">
    <property type="entry name" value="Ig-like_fold"/>
</dbReference>
<evidence type="ECO:0000313" key="5">
    <source>
        <dbReference type="EMBL" id="MCK7593070.1"/>
    </source>
</evidence>
<comment type="caution">
    <text evidence="5">The sequence shown here is derived from an EMBL/GenBank/DDBJ whole genome shotgun (WGS) entry which is preliminary data.</text>
</comment>
<accession>A0ABT0GGC8</accession>
<sequence>MKRSVPSLFQRWILLLLLAVFGLPAVAQRIDDSITAHYPFENNLDEAAGVNTRPVVRGTLEYAVGALGRSAKVSGDDEIDFGGIPGSTFAGDFTVAFFVNLEGAGAQALFSKETTCDAGDRFKIGVANGSPARLSFQLANATTQASANATVPRSQWVHVAAVRSGSQALVYVDGVADRSASLPSLNLGAISAPFGLATSPCIGRTLGLTRAQGRIDELRIYPRAVDAATIAGLARRPSFAVAPARATPGAQISVSASHLVVDRTYEVRLSGTTRVTLFRGPATATSMTWPITLPEAAAGRYELQLVAVLLRSLENVERSVSFDVAPRLSITSSPSAQAGKKATFTLGNLVRGNQTRLFYGGRLLAGPEAAGGTTHAFSVVLPRDFPASLPASVALRAEQLSGRSVSHLGTGSVSVAAPFAGRFAPVQQLSSSRTQVPPDEKVRINGQLGFADGASASNVEVSAFWMGDDGSVTPLPTSLFDLSNTGSLFLETRPPSLEAMTAVRPDVGGRIRLAKKRTNEFGRVEWEFEEGPRLETINDTDPDTDITVRVLRRTTQGTEPLAGAYVVVSANAPLGYTFDPPTGSGGESNASIGGGSLYLHRQPSLRQSLGPAKALQSRPGAVNQVNNEIADLPPPPAPACGEDLYRRYTDGTGRAEFPVLGGPEQTPAGWQAVQSTQFSANECSSFGCRGVQVSRVYSFQVSVYTLHLGAGYRNADRSEDPVRFNISYFRDTETFRITNLRTGETTEQQVSANLHVEVPNITGTDNFITFGDPIMYHELGGQVIGPVNRIGSGFQLAFGKWVDFGDLPTEGGSTERSRVSEFVNPSPDKVIEFEHRPDVNGSISSAKLFLTNLITGQPSYIGDFQQVSFFDGCNLQNGSDLSLARAETWRLRLPSELANSWRFPRGVLFPQSGPMRACGHIAVENARGGSGRRNLCFHWQQGPGSMYGRGGPITVNDADMFDVQVEDSGYVVGQGQASIPKRETELLGEKIDKPGRIDNETNVRSGSYSSLGPNGPTSGSRQVGGNNPKQFSEGASGKRTQTDNAEGGSVVEFGSDEYQTVLDATIPLFKWYWGVPEILSAEVFAELRLIAKYLFSGSIRRVNGVERIEGLTNAVFITLITIGVDIDVLFGLLVDAGASLSGLIISEMPVILEDGEVQTQGPCITFGLDFSYWIDPCPVCPTPAFGDTLPVLEARAPEGCGFFSASDRKMSPLIDPEVAKLARVTAKDVQLGFDQARELRRQPALAFDRQGNGQMLMLNASRGLSASGVSAGGTGPQATLSTAMGIREPQVTYFDAERGLAVWAESELPESEFRAASYPTLVAAQRLVYAEWDGEQWGEKRTLTAATSGDGRVTLAACPAGAANCPAGGEVVAVWQRNASGNALAPQYRLWHATFRPGTGFGPAAPVDTSPTQGVQDITPSATYVGGRPVLVWTRQFGPAISNFAQRNLAYRVLPNGNPTVLAAAPAASAPSAVSVGSSGLRVAWLRADPNTSSNPQAARAGAVGTQQALYVAQAICNATTCSFPEALIPAARDQHGRRIYGERPRLVRGENDAFVVMRVFRLQGDASEAVYPGDPIGTVLNSAEVILFTPNFATGVGRILPLTADGATHMGVFAAFNPAAREIVTGSSIFLPPNAGPMRAALKATGFKGHVAYSKQIASAGPVELRATVDAPDLALEKIEPQSELSPSTAQSTRLTIGNRGAGYTLGANGVVMIELRWNSPGGALLGSYTLDSIGAGEERVVELAWTAPASAHPDEPAVLVAMLVAPGSFNEVTGDNNQLQFEYPGMPVPQQLASGAIPGVPQVQLGWEPMDDSRIAGYRVYRQGGEGNWIAMGASPTHGFLDLSASFNTPRTYAISSYSSRGVESELSEAITVMPVPQGSASQLPFVDGFEARN</sequence>
<evidence type="ECO:0000256" key="1">
    <source>
        <dbReference type="ARBA" id="ARBA00022729"/>
    </source>
</evidence>
<feature type="compositionally biased region" description="Polar residues" evidence="3">
    <location>
        <begin position="1002"/>
        <end position="1030"/>
    </location>
</feature>
<keyword evidence="2" id="KW-1015">Disulfide bond</keyword>
<dbReference type="SUPFAM" id="SSF49899">
    <property type="entry name" value="Concanavalin A-like lectins/glucanases"/>
    <property type="match status" value="1"/>
</dbReference>
<dbReference type="InterPro" id="IPR006558">
    <property type="entry name" value="LamG-like"/>
</dbReference>
<feature type="region of interest" description="Disordered" evidence="3">
    <location>
        <begin position="988"/>
        <end position="1049"/>
    </location>
</feature>
<dbReference type="Gene3D" id="2.60.40.10">
    <property type="entry name" value="Immunoglobulins"/>
    <property type="match status" value="2"/>
</dbReference>
<reference evidence="5" key="1">
    <citation type="submission" date="2022-04" db="EMBL/GenBank/DDBJ databases">
        <title>Lysobacter sp. CAU 1642 isolated from sea sand.</title>
        <authorList>
            <person name="Kim W."/>
        </authorList>
    </citation>
    <scope>NUCLEOTIDE SEQUENCE</scope>
    <source>
        <strain evidence="5">CAU 1642</strain>
    </source>
</reference>
<evidence type="ECO:0000259" key="4">
    <source>
        <dbReference type="SMART" id="SM00560"/>
    </source>
</evidence>
<evidence type="ECO:0000256" key="2">
    <source>
        <dbReference type="ARBA" id="ARBA00023157"/>
    </source>
</evidence>
<organism evidence="5 6">
    <name type="scientific">Pseudomarimonas salicorniae</name>
    <dbReference type="NCBI Taxonomy" id="2933270"/>
    <lineage>
        <taxon>Bacteria</taxon>
        <taxon>Pseudomonadati</taxon>
        <taxon>Pseudomonadota</taxon>
        <taxon>Gammaproteobacteria</taxon>
        <taxon>Lysobacterales</taxon>
        <taxon>Lysobacteraceae</taxon>
        <taxon>Pseudomarimonas</taxon>
    </lineage>
</organism>
<dbReference type="RefSeq" id="WP_248206069.1">
    <property type="nucleotide sequence ID" value="NZ_JALNMH010000003.1"/>
</dbReference>